<protein>
    <submittedName>
        <fullName evidence="3">Uncharacterized protein</fullName>
    </submittedName>
</protein>
<reference evidence="3 4" key="1">
    <citation type="submission" date="2016-08" db="EMBL/GenBank/DDBJ databases">
        <title>A Parts List for Fungal Cellulosomes Revealed by Comparative Genomics.</title>
        <authorList>
            <consortium name="DOE Joint Genome Institute"/>
            <person name="Haitjema C.H."/>
            <person name="Gilmore S.P."/>
            <person name="Henske J.K."/>
            <person name="Solomon K.V."/>
            <person name="De Groot R."/>
            <person name="Kuo A."/>
            <person name="Mondo S.J."/>
            <person name="Salamov A.A."/>
            <person name="Labutti K."/>
            <person name="Zhao Z."/>
            <person name="Chiniquy J."/>
            <person name="Barry K."/>
            <person name="Brewer H.M."/>
            <person name="Purvine S.O."/>
            <person name="Wright A.T."/>
            <person name="Boxma B."/>
            <person name="Van Alen T."/>
            <person name="Hackstein J.H."/>
            <person name="Baker S.E."/>
            <person name="Grigoriev I.V."/>
            <person name="O'Malley M.A."/>
        </authorList>
    </citation>
    <scope>NUCLEOTIDE SEQUENCE [LARGE SCALE GENOMIC DNA]</scope>
    <source>
        <strain evidence="3 4">S4</strain>
    </source>
</reference>
<evidence type="ECO:0000313" key="4">
    <source>
        <dbReference type="Proteomes" id="UP000193944"/>
    </source>
</evidence>
<comment type="similarity">
    <text evidence="1">Belongs to the CDK5RAP3 family.</text>
</comment>
<dbReference type="InterPro" id="IPR008491">
    <property type="entry name" value="CDK5RAP3"/>
</dbReference>
<dbReference type="EMBL" id="MCFG01000177">
    <property type="protein sequence ID" value="ORX79383.1"/>
    <property type="molecule type" value="Genomic_DNA"/>
</dbReference>
<dbReference type="Pfam" id="PF05600">
    <property type="entry name" value="CDK5RAP3"/>
    <property type="match status" value="1"/>
</dbReference>
<sequence>MNIEESKTEITIPEDEIIDYLVTKNYIKENWYEKINSSLTDLEELLLELKESCFDLVHQKYKEYGMTYYDLLSVIQALKRLDNADKGLFGKYNSERVNKSLNIKSIWEENNSWIAETSRIYTSSHQFQLSNLKKDQQSLTDYIKDVKRFNDILEKENQKLVNDWKSIILNDEVLNKNIKINNNSINILSKDDYLSYYHQYLENILKEIIEKIQTNEIKEGIQYYKATEYLTSKENIEDTDDNDNYDTNSLIHLEYLIKKGNTSIDDYKSFFNISKVQENIIDSFSNNKTIFYNNEIRNQIFTEIQQLYCFISQRYQELNNYSTNLIASYILQHSPSIIRKQSSKSLLALINHLKDIVNQFELFNETWLKAYSKGYQNDILDKLNSNITQIHYQEEKIQKNKERLIELQNKLNKKIEQVKTVQVYTDDLKSNLEKSLSKMLKKAVTIKDYK</sequence>
<dbReference type="STRING" id="1754192.A0A1Y1X0U4"/>
<organism evidence="3 4">
    <name type="scientific">Anaeromyces robustus</name>
    <dbReference type="NCBI Taxonomy" id="1754192"/>
    <lineage>
        <taxon>Eukaryota</taxon>
        <taxon>Fungi</taxon>
        <taxon>Fungi incertae sedis</taxon>
        <taxon>Chytridiomycota</taxon>
        <taxon>Chytridiomycota incertae sedis</taxon>
        <taxon>Neocallimastigomycetes</taxon>
        <taxon>Neocallimastigales</taxon>
        <taxon>Neocallimastigaceae</taxon>
        <taxon>Anaeromyces</taxon>
    </lineage>
</organism>
<dbReference type="AlphaFoldDB" id="A0A1Y1X0U4"/>
<dbReference type="Proteomes" id="UP000193944">
    <property type="component" value="Unassembled WGS sequence"/>
</dbReference>
<name>A0A1Y1X0U4_9FUNG</name>
<gene>
    <name evidence="3" type="ORF">BCR32DRAFT_294489</name>
</gene>
<dbReference type="PANTHER" id="PTHR14894:SF0">
    <property type="entry name" value="CDK5 REGULATORY SUBUNIT-ASSOCIATED PROTEIN 3"/>
    <property type="match status" value="1"/>
</dbReference>
<feature type="coiled-coil region" evidence="2">
    <location>
        <begin position="390"/>
        <end position="421"/>
    </location>
</feature>
<keyword evidence="4" id="KW-1185">Reference proteome</keyword>
<dbReference type="GO" id="GO:0007346">
    <property type="term" value="P:regulation of mitotic cell cycle"/>
    <property type="evidence" value="ECO:0007669"/>
    <property type="project" value="TreeGrafter"/>
</dbReference>
<evidence type="ECO:0000256" key="1">
    <source>
        <dbReference type="ARBA" id="ARBA00007478"/>
    </source>
</evidence>
<dbReference type="PANTHER" id="PTHR14894">
    <property type="entry name" value="CDK5 REGULATORY SUBUNIT-ASSOCIATED PROTEIN 3"/>
    <property type="match status" value="1"/>
</dbReference>
<dbReference type="OrthoDB" id="340432at2759"/>
<keyword evidence="2" id="KW-0175">Coiled coil</keyword>
<evidence type="ECO:0000256" key="2">
    <source>
        <dbReference type="SAM" id="Coils"/>
    </source>
</evidence>
<dbReference type="GO" id="GO:0012505">
    <property type="term" value="C:endomembrane system"/>
    <property type="evidence" value="ECO:0007669"/>
    <property type="project" value="TreeGrafter"/>
</dbReference>
<accession>A0A1Y1X0U4</accession>
<reference evidence="3 4" key="2">
    <citation type="submission" date="2016-08" db="EMBL/GenBank/DDBJ databases">
        <title>Pervasive Adenine N6-methylation of Active Genes in Fungi.</title>
        <authorList>
            <consortium name="DOE Joint Genome Institute"/>
            <person name="Mondo S.J."/>
            <person name="Dannebaum R.O."/>
            <person name="Kuo R.C."/>
            <person name="Labutti K."/>
            <person name="Haridas S."/>
            <person name="Kuo A."/>
            <person name="Salamov A."/>
            <person name="Ahrendt S.R."/>
            <person name="Lipzen A."/>
            <person name="Sullivan W."/>
            <person name="Andreopoulos W.B."/>
            <person name="Clum A."/>
            <person name="Lindquist E."/>
            <person name="Daum C."/>
            <person name="Ramamoorthy G.K."/>
            <person name="Gryganskyi A."/>
            <person name="Culley D."/>
            <person name="Magnuson J.K."/>
            <person name="James T.Y."/>
            <person name="O'Malley M.A."/>
            <person name="Stajich J.E."/>
            <person name="Spatafora J.W."/>
            <person name="Visel A."/>
            <person name="Grigoriev I.V."/>
        </authorList>
    </citation>
    <scope>NUCLEOTIDE SEQUENCE [LARGE SCALE GENOMIC DNA]</scope>
    <source>
        <strain evidence="3 4">S4</strain>
    </source>
</reference>
<comment type="caution">
    <text evidence="3">The sequence shown here is derived from an EMBL/GenBank/DDBJ whole genome shotgun (WGS) entry which is preliminary data.</text>
</comment>
<evidence type="ECO:0000313" key="3">
    <source>
        <dbReference type="EMBL" id="ORX79383.1"/>
    </source>
</evidence>
<proteinExistence type="inferred from homology"/>